<feature type="signal peptide" evidence="1">
    <location>
        <begin position="1"/>
        <end position="19"/>
    </location>
</feature>
<dbReference type="EMBL" id="CP050831">
    <property type="protein sequence ID" value="QIU94391.1"/>
    <property type="molecule type" value="Genomic_DNA"/>
</dbReference>
<proteinExistence type="predicted"/>
<name>A0A6H0KMY4_9BACE</name>
<dbReference type="PROSITE" id="PS51257">
    <property type="entry name" value="PROKAR_LIPOPROTEIN"/>
    <property type="match status" value="1"/>
</dbReference>
<evidence type="ECO:0008006" key="4">
    <source>
        <dbReference type="Google" id="ProtNLM"/>
    </source>
</evidence>
<dbReference type="KEGG" id="bfc:BacF7301_09630"/>
<reference evidence="2 3" key="1">
    <citation type="submission" date="2020-03" db="EMBL/GenBank/DDBJ databases">
        <title>Genomic analysis of Bacteroides faecium CBA7301.</title>
        <authorList>
            <person name="Kim J."/>
            <person name="Roh S.W."/>
        </authorList>
    </citation>
    <scope>NUCLEOTIDE SEQUENCE [LARGE SCALE GENOMIC DNA]</scope>
    <source>
        <strain evidence="2 3">CBA7301</strain>
    </source>
</reference>
<accession>A0A6H0KMY4</accession>
<evidence type="ECO:0000313" key="3">
    <source>
        <dbReference type="Proteomes" id="UP000501780"/>
    </source>
</evidence>
<dbReference type="Proteomes" id="UP000501780">
    <property type="component" value="Chromosome"/>
</dbReference>
<gene>
    <name evidence="2" type="ORF">BacF7301_09630</name>
</gene>
<organism evidence="2 3">
    <name type="scientific">Bacteroides faecium</name>
    <dbReference type="NCBI Taxonomy" id="2715212"/>
    <lineage>
        <taxon>Bacteria</taxon>
        <taxon>Pseudomonadati</taxon>
        <taxon>Bacteroidota</taxon>
        <taxon>Bacteroidia</taxon>
        <taxon>Bacteroidales</taxon>
        <taxon>Bacteroidaceae</taxon>
        <taxon>Bacteroides</taxon>
    </lineage>
</organism>
<feature type="chain" id="PRO_5026236282" description="DUF4302 domain-containing protein" evidence="1">
    <location>
        <begin position="20"/>
        <end position="422"/>
    </location>
</feature>
<keyword evidence="3" id="KW-1185">Reference proteome</keyword>
<sequence>MKKLTYILLTLCLTLYSCGMTDVWKEWENEGNMSSDRLKPSEVKKALCAAEGWKINYQGHICYFQFDENGTVVTNTDKSILEDKVESDYYLDFDGEKVVVLTMSGALKYLPGNPEETFEITQTSGQEIVMAERSSAREVSFVSVTTTELKANENDKADALILKKQLEELSKNGTGVFRNGEGRFVIHYAISRNENGSGSIRFSRLNQRVLEHQDIALSWKIDDELVTFTLGESVEIDGNLLQHLYYNFTTHAMTSDCTLPLDSNKDIVKYYTGSSWKKHKITNYYSHGDAKEELWQELGWKGVGDIELDDRPERYFVLCPGPQEELIWYILYPTNWTVGDDADRIYFNSGQPTQPFGSHDSEDVNRANANLAKFFTAFYDEDGFYMIQDMVQGKVHGEDRMISYIYFLSPTNDNWFMVDDKP</sequence>
<protein>
    <recommendedName>
        <fullName evidence="4">DUF4302 domain-containing protein</fullName>
    </recommendedName>
</protein>
<keyword evidence="1" id="KW-0732">Signal</keyword>
<dbReference type="RefSeq" id="WP_167962281.1">
    <property type="nucleotide sequence ID" value="NZ_CP050831.1"/>
</dbReference>
<evidence type="ECO:0000256" key="1">
    <source>
        <dbReference type="SAM" id="SignalP"/>
    </source>
</evidence>
<evidence type="ECO:0000313" key="2">
    <source>
        <dbReference type="EMBL" id="QIU94391.1"/>
    </source>
</evidence>
<dbReference type="AlphaFoldDB" id="A0A6H0KMY4"/>